<dbReference type="Pfam" id="PF13489">
    <property type="entry name" value="Methyltransf_23"/>
    <property type="match status" value="1"/>
</dbReference>
<keyword evidence="1" id="KW-0489">Methyltransferase</keyword>
<proteinExistence type="predicted"/>
<dbReference type="EMBL" id="JAJAQI010000001">
    <property type="protein sequence ID" value="MCB4820192.1"/>
    <property type="molecule type" value="Genomic_DNA"/>
</dbReference>
<protein>
    <submittedName>
        <fullName evidence="1">Class I SAM-dependent methyltransferase</fullName>
    </submittedName>
</protein>
<evidence type="ECO:0000313" key="2">
    <source>
        <dbReference type="Proteomes" id="UP001139311"/>
    </source>
</evidence>
<dbReference type="CDD" id="cd02440">
    <property type="entry name" value="AdoMet_MTases"/>
    <property type="match status" value="1"/>
</dbReference>
<accession>A0A9X1L9B3</accession>
<dbReference type="GO" id="GO:0032259">
    <property type="term" value="P:methylation"/>
    <property type="evidence" value="ECO:0007669"/>
    <property type="project" value="UniProtKB-KW"/>
</dbReference>
<dbReference type="InterPro" id="IPR029063">
    <property type="entry name" value="SAM-dependent_MTases_sf"/>
</dbReference>
<reference evidence="1" key="1">
    <citation type="submission" date="2021-10" db="EMBL/GenBank/DDBJ databases">
        <title>Roseicella aerolatum sp. nov., isolated from aerosols of e-waste dismantling site.</title>
        <authorList>
            <person name="Qin T."/>
        </authorList>
    </citation>
    <scope>NUCLEOTIDE SEQUENCE</scope>
    <source>
        <strain evidence="1">GB24</strain>
    </source>
</reference>
<sequence>MTWDTVTPYHRGFREFAETYEAFGFEEVHAGALPFLPARSGLLLDVGAGSGRDAAWFAARGWEVVAVEPAAALRQEAARRHPSPLIRWVDDRLPALANLHRLGLGFDLIWLSGVWMHIPPEERPRAMRKLATLLKPGGRMMLTLRHGPAPEDRPMWPVDAHEVERLGLDHGLALRVATERVEDRQGRRDVRWQTVILDLPDDGAGALPLLRSVILRQEKAATYKLALLRCIARIADASPNAAREAGGHVELPLGLIALYWVRMFKPLVERGLPQRPGEGMGFVTPAFRALAPLAPHDLRPGARFAGDLAAALHRALADAARLIATMPATHLTFADDTPVFPTTPRRPERAGEALTLGTGLLWSYGTTAVPLHVWHALRRMAAWIEPMLVAEWVRLTQLYADRAGRPVPADEVLRALRWLEPERDTNLVRALAERRITEGRMVECVWSGRRLGAGALDIDHCLPWSAWPCGDLWNLLPAVPAVNRNGKRERIVAAGALTEARPRILRWWEEAYLEAGPVIRTRFLEEARTTLPLPQDREPALEELFAALDFRRLRLRQETQLPEWAGVPR</sequence>
<dbReference type="PANTHER" id="PTHR43861">
    <property type="entry name" value="TRANS-ACONITATE 2-METHYLTRANSFERASE-RELATED"/>
    <property type="match status" value="1"/>
</dbReference>
<keyword evidence="1" id="KW-0808">Transferase</keyword>
<dbReference type="Gene3D" id="3.40.50.150">
    <property type="entry name" value="Vaccinia Virus protein VP39"/>
    <property type="match status" value="1"/>
</dbReference>
<gene>
    <name evidence="1" type="ORF">LHA35_00420</name>
</gene>
<dbReference type="Proteomes" id="UP001139311">
    <property type="component" value="Unassembled WGS sequence"/>
</dbReference>
<dbReference type="AlphaFoldDB" id="A0A9X1L9B3"/>
<organism evidence="1 2">
    <name type="scientific">Roseicella aerolata</name>
    <dbReference type="NCBI Taxonomy" id="2883479"/>
    <lineage>
        <taxon>Bacteria</taxon>
        <taxon>Pseudomonadati</taxon>
        <taxon>Pseudomonadota</taxon>
        <taxon>Alphaproteobacteria</taxon>
        <taxon>Acetobacterales</taxon>
        <taxon>Roseomonadaceae</taxon>
        <taxon>Roseicella</taxon>
    </lineage>
</organism>
<name>A0A9X1L9B3_9PROT</name>
<dbReference type="RefSeq" id="WP_226603072.1">
    <property type="nucleotide sequence ID" value="NZ_JAJAQI010000001.1"/>
</dbReference>
<keyword evidence="2" id="KW-1185">Reference proteome</keyword>
<comment type="caution">
    <text evidence="1">The sequence shown here is derived from an EMBL/GenBank/DDBJ whole genome shotgun (WGS) entry which is preliminary data.</text>
</comment>
<dbReference type="GO" id="GO:0008168">
    <property type="term" value="F:methyltransferase activity"/>
    <property type="evidence" value="ECO:0007669"/>
    <property type="project" value="UniProtKB-KW"/>
</dbReference>
<evidence type="ECO:0000313" key="1">
    <source>
        <dbReference type="EMBL" id="MCB4820192.1"/>
    </source>
</evidence>
<dbReference type="SUPFAM" id="SSF53335">
    <property type="entry name" value="S-adenosyl-L-methionine-dependent methyltransferases"/>
    <property type="match status" value="1"/>
</dbReference>